<dbReference type="Gene3D" id="3.30.70.100">
    <property type="match status" value="1"/>
</dbReference>
<dbReference type="EMBL" id="JBFOLK010000007">
    <property type="protein sequence ID" value="KAL2498301.1"/>
    <property type="molecule type" value="Genomic_DNA"/>
</dbReference>
<proteinExistence type="predicted"/>
<accession>A0ABD1SCU5</accession>
<evidence type="ECO:0000313" key="1">
    <source>
        <dbReference type="EMBL" id="KAL2498301.1"/>
    </source>
</evidence>
<keyword evidence="2" id="KW-1185">Reference proteome</keyword>
<gene>
    <name evidence="1" type="ORF">Adt_23851</name>
</gene>
<dbReference type="Proteomes" id="UP001604336">
    <property type="component" value="Unassembled WGS sequence"/>
</dbReference>
<reference evidence="2" key="1">
    <citation type="submission" date="2024-07" db="EMBL/GenBank/DDBJ databases">
        <title>Two chromosome-level genome assemblies of Korean endemic species Abeliophyllum distichum and Forsythia ovata (Oleaceae).</title>
        <authorList>
            <person name="Jang H."/>
        </authorList>
    </citation>
    <scope>NUCLEOTIDE SEQUENCE [LARGE SCALE GENOMIC DNA]</scope>
</reference>
<dbReference type="InterPro" id="IPR044296">
    <property type="entry name" value="HIPP46"/>
</dbReference>
<protein>
    <submittedName>
        <fullName evidence="1">Heavy metal-associated isoprenylated plant protein 47</fullName>
    </submittedName>
</protein>
<organism evidence="1 2">
    <name type="scientific">Abeliophyllum distichum</name>
    <dbReference type="NCBI Taxonomy" id="126358"/>
    <lineage>
        <taxon>Eukaryota</taxon>
        <taxon>Viridiplantae</taxon>
        <taxon>Streptophyta</taxon>
        <taxon>Embryophyta</taxon>
        <taxon>Tracheophyta</taxon>
        <taxon>Spermatophyta</taxon>
        <taxon>Magnoliopsida</taxon>
        <taxon>eudicotyledons</taxon>
        <taxon>Gunneridae</taxon>
        <taxon>Pentapetalae</taxon>
        <taxon>asterids</taxon>
        <taxon>lamiids</taxon>
        <taxon>Lamiales</taxon>
        <taxon>Oleaceae</taxon>
        <taxon>Forsythieae</taxon>
        <taxon>Abeliophyllum</taxon>
    </lineage>
</organism>
<comment type="caution">
    <text evidence="1">The sequence shown here is derived from an EMBL/GenBank/DDBJ whole genome shotgun (WGS) entry which is preliminary data.</text>
</comment>
<name>A0ABD1SCU5_9LAMI</name>
<evidence type="ECO:0000313" key="2">
    <source>
        <dbReference type="Proteomes" id="UP001604336"/>
    </source>
</evidence>
<dbReference type="PANTHER" id="PTHR46371">
    <property type="entry name" value="OS04G0464100 PROTEIN"/>
    <property type="match status" value="1"/>
</dbReference>
<dbReference type="AlphaFoldDB" id="A0ABD1SCU5"/>
<sequence length="112" mass="12009">MALSAPALELVARGSDGFLPSAESQKVVIEVTVNGQTPSYQGGIIEMLFKFMCCVDEESDHATRIRTKAKKIAVSIPGVDSVAMEGVESNNLVVTGEGFDVVRLVNLLRKKV</sequence>